<reference evidence="1 2" key="1">
    <citation type="journal article" date="2013" name="Nat. Commun.">
        <title>The evolution and pathogenic mechanisms of the rice sheath blight pathogen.</title>
        <authorList>
            <person name="Zheng A."/>
            <person name="Lin R."/>
            <person name="Xu L."/>
            <person name="Qin P."/>
            <person name="Tang C."/>
            <person name="Ai P."/>
            <person name="Zhang D."/>
            <person name="Liu Y."/>
            <person name="Sun Z."/>
            <person name="Feng H."/>
            <person name="Wang Y."/>
            <person name="Chen Y."/>
            <person name="Liang X."/>
            <person name="Fu R."/>
            <person name="Li Q."/>
            <person name="Zhang J."/>
            <person name="Yu X."/>
            <person name="Xie Z."/>
            <person name="Ding L."/>
            <person name="Guan P."/>
            <person name="Tang J."/>
            <person name="Liang Y."/>
            <person name="Wang S."/>
            <person name="Deng Q."/>
            <person name="Li S."/>
            <person name="Zhu J."/>
            <person name="Wang L."/>
            <person name="Liu H."/>
            <person name="Li P."/>
        </authorList>
    </citation>
    <scope>NUCLEOTIDE SEQUENCE [LARGE SCALE GENOMIC DNA]</scope>
    <source>
        <strain evidence="2">AG-1 IA</strain>
    </source>
</reference>
<dbReference type="EMBL" id="AFRT01001121">
    <property type="protein sequence ID" value="ELU41140.1"/>
    <property type="molecule type" value="Genomic_DNA"/>
</dbReference>
<dbReference type="AlphaFoldDB" id="L8WT33"/>
<evidence type="ECO:0000313" key="2">
    <source>
        <dbReference type="Proteomes" id="UP000011668"/>
    </source>
</evidence>
<name>L8WT33_THACA</name>
<evidence type="ECO:0000313" key="1">
    <source>
        <dbReference type="EMBL" id="ELU41140.1"/>
    </source>
</evidence>
<keyword evidence="2" id="KW-1185">Reference proteome</keyword>
<accession>L8WT33</accession>
<organism evidence="1 2">
    <name type="scientific">Thanatephorus cucumeris (strain AG1-IA)</name>
    <name type="common">Rice sheath blight fungus</name>
    <name type="synonym">Rhizoctonia solani</name>
    <dbReference type="NCBI Taxonomy" id="983506"/>
    <lineage>
        <taxon>Eukaryota</taxon>
        <taxon>Fungi</taxon>
        <taxon>Dikarya</taxon>
        <taxon>Basidiomycota</taxon>
        <taxon>Agaricomycotina</taxon>
        <taxon>Agaricomycetes</taxon>
        <taxon>Cantharellales</taxon>
        <taxon>Ceratobasidiaceae</taxon>
        <taxon>Rhizoctonia</taxon>
        <taxon>Rhizoctonia solani AG-1</taxon>
    </lineage>
</organism>
<proteinExistence type="predicted"/>
<dbReference type="HOGENOM" id="CLU_3160264_0_0_1"/>
<dbReference type="Proteomes" id="UP000011668">
    <property type="component" value="Unassembled WGS sequence"/>
</dbReference>
<protein>
    <submittedName>
        <fullName evidence="1">Uncharacterized protein</fullName>
    </submittedName>
</protein>
<gene>
    <name evidence="1" type="ORF">AG1IA_04830</name>
</gene>
<comment type="caution">
    <text evidence="1">The sequence shown here is derived from an EMBL/GenBank/DDBJ whole genome shotgun (WGS) entry which is preliminary data.</text>
</comment>
<sequence length="48" mass="5043">MSGLPSSHAAPALFIYGGVLKNATRDHKAAQLEAFHGYFLSPNSGPKS</sequence>